<evidence type="ECO:0000313" key="12">
    <source>
        <dbReference type="Proteomes" id="UP001185012"/>
    </source>
</evidence>
<evidence type="ECO:0000256" key="8">
    <source>
        <dbReference type="HAMAP-Rule" id="MF_00066"/>
    </source>
</evidence>
<comment type="pathway">
    <text evidence="1 8">Sulfur metabolism; hydrogen sulfide biosynthesis; sulfite from sulfate: step 1/3.</text>
</comment>
<dbReference type="Pfam" id="PF01747">
    <property type="entry name" value="ATP-sulfurylase"/>
    <property type="match status" value="1"/>
</dbReference>
<comment type="caution">
    <text evidence="11">The sequence shown here is derived from an EMBL/GenBank/DDBJ whole genome shotgun (WGS) entry which is preliminary data.</text>
</comment>
<dbReference type="PANTHER" id="PTHR43509">
    <property type="match status" value="1"/>
</dbReference>
<dbReference type="Proteomes" id="UP001185012">
    <property type="component" value="Unassembled WGS sequence"/>
</dbReference>
<gene>
    <name evidence="8" type="primary">sat</name>
    <name evidence="11" type="ORF">JOE21_003411</name>
</gene>
<dbReference type="InterPro" id="IPR002650">
    <property type="entry name" value="Sulphate_adenylyltransferase"/>
</dbReference>
<keyword evidence="12" id="KW-1185">Reference proteome</keyword>
<keyword evidence="3 8" id="KW-0548">Nucleotidyltransferase</keyword>
<dbReference type="InterPro" id="IPR024951">
    <property type="entry name" value="Sulfurylase_cat_dom"/>
</dbReference>
<evidence type="ECO:0000259" key="10">
    <source>
        <dbReference type="Pfam" id="PF14306"/>
    </source>
</evidence>
<evidence type="ECO:0000313" key="11">
    <source>
        <dbReference type="EMBL" id="MDR6227396.1"/>
    </source>
</evidence>
<dbReference type="SUPFAM" id="SSF88697">
    <property type="entry name" value="PUA domain-like"/>
    <property type="match status" value="1"/>
</dbReference>
<dbReference type="PANTHER" id="PTHR43509:SF1">
    <property type="entry name" value="SULFATE ADENYLYLTRANSFERASE"/>
    <property type="match status" value="1"/>
</dbReference>
<comment type="catalytic activity">
    <reaction evidence="7 8">
        <text>sulfate + ATP + H(+) = adenosine 5'-phosphosulfate + diphosphate</text>
        <dbReference type="Rhea" id="RHEA:18133"/>
        <dbReference type="ChEBI" id="CHEBI:15378"/>
        <dbReference type="ChEBI" id="CHEBI:16189"/>
        <dbReference type="ChEBI" id="CHEBI:30616"/>
        <dbReference type="ChEBI" id="CHEBI:33019"/>
        <dbReference type="ChEBI" id="CHEBI:58243"/>
        <dbReference type="EC" id="2.7.7.4"/>
    </reaction>
</comment>
<keyword evidence="4 8" id="KW-0547">Nucleotide-binding</keyword>
<dbReference type="InterPro" id="IPR014729">
    <property type="entry name" value="Rossmann-like_a/b/a_fold"/>
</dbReference>
<dbReference type="NCBIfam" id="TIGR00339">
    <property type="entry name" value="sopT"/>
    <property type="match status" value="1"/>
</dbReference>
<evidence type="ECO:0000256" key="6">
    <source>
        <dbReference type="ARBA" id="ARBA00037980"/>
    </source>
</evidence>
<dbReference type="Pfam" id="PF14306">
    <property type="entry name" value="PUA_2"/>
    <property type="match status" value="1"/>
</dbReference>
<protein>
    <recommendedName>
        <fullName evidence="8">Sulfate adenylyltransferase</fullName>
        <ecNumber evidence="8">2.7.7.4</ecNumber>
    </recommendedName>
    <alternativeName>
        <fullName evidence="8">ATP-sulfurylase</fullName>
    </alternativeName>
    <alternativeName>
        <fullName evidence="8">Sulfate adenylate transferase</fullName>
        <shortName evidence="8">SAT</shortName>
    </alternativeName>
</protein>
<evidence type="ECO:0000256" key="2">
    <source>
        <dbReference type="ARBA" id="ARBA00022679"/>
    </source>
</evidence>
<dbReference type="Gene3D" id="3.40.50.620">
    <property type="entry name" value="HUPs"/>
    <property type="match status" value="1"/>
</dbReference>
<dbReference type="EC" id="2.7.7.4" evidence="8"/>
<dbReference type="GO" id="GO:0004781">
    <property type="term" value="F:sulfate adenylyltransferase (ATP) activity"/>
    <property type="evidence" value="ECO:0007669"/>
    <property type="project" value="UniProtKB-EC"/>
</dbReference>
<evidence type="ECO:0000256" key="4">
    <source>
        <dbReference type="ARBA" id="ARBA00022741"/>
    </source>
</evidence>
<dbReference type="SUPFAM" id="SSF52374">
    <property type="entry name" value="Nucleotidylyl transferase"/>
    <property type="match status" value="1"/>
</dbReference>
<sequence length="390" mass="43922">MVADPHGGRLVDQVWKGERRQEGRIRAVESLTVPLSDAALADVECLATGVFSPLHGFLTEDDYHSVRDQMCLADGTVWSIPITLPVPEGVREGNRLGLTDRRGGDLVALMEVESVFEVDPVLEAERVFGTSDREHPGVKRLFQEPVLRAGGPVYLLRDPRRIFSGYPAYPLETREHFQQLGWRTVVGFQTRNPVHRAHEYIQKCALEVVDGLFLHPLVGPTKADDIPADVRMRSYEAILESYFPKNRVCLGIFPAAMRYAGPREAVFHALVRKNYGCTHFIVGRDHAGVGDYYGTYEAQELVRSFTPEELGIQPLFFEHSFYCRRCQGMASFKTCSHSSEDRLILSGTKVRGMLQSGITPPPEYSRPEVVEVLLEAYQKRYTHERGRSGS</sequence>
<keyword evidence="5 8" id="KW-0067">ATP-binding</keyword>
<keyword evidence="2 8" id="KW-0808">Transferase</keyword>
<dbReference type="HAMAP" id="MF_00066">
    <property type="entry name" value="Sulf_adenylyltr"/>
    <property type="match status" value="1"/>
</dbReference>
<accession>A0ABU1IRH8</accession>
<feature type="domain" description="Sulphate adenylyltransferase catalytic" evidence="9">
    <location>
        <begin position="168"/>
        <end position="375"/>
    </location>
</feature>
<comment type="similarity">
    <text evidence="6 8">Belongs to the sulfate adenylyltransferase family.</text>
</comment>
<evidence type="ECO:0000259" key="9">
    <source>
        <dbReference type="Pfam" id="PF01747"/>
    </source>
</evidence>
<dbReference type="InterPro" id="IPR025980">
    <property type="entry name" value="ATP-Sase_PUA-like_dom"/>
</dbReference>
<dbReference type="CDD" id="cd00517">
    <property type="entry name" value="ATPS"/>
    <property type="match status" value="1"/>
</dbReference>
<dbReference type="NCBIfam" id="NF003166">
    <property type="entry name" value="PRK04149.1"/>
    <property type="match status" value="1"/>
</dbReference>
<dbReference type="EMBL" id="JAVDQG010000009">
    <property type="protein sequence ID" value="MDR6227396.1"/>
    <property type="molecule type" value="Genomic_DNA"/>
</dbReference>
<dbReference type="RefSeq" id="WP_309868417.1">
    <property type="nucleotide sequence ID" value="NZ_JAVDQG010000009.1"/>
</dbReference>
<feature type="domain" description="ATP-sulfurylase PUA-like" evidence="10">
    <location>
        <begin position="4"/>
        <end position="156"/>
    </location>
</feature>
<evidence type="ECO:0000256" key="7">
    <source>
        <dbReference type="ARBA" id="ARBA00049370"/>
    </source>
</evidence>
<dbReference type="InterPro" id="IPR015947">
    <property type="entry name" value="PUA-like_sf"/>
</dbReference>
<name>A0ABU1IRH8_9BACL</name>
<organism evidence="11 12">
    <name type="scientific">Desmospora profundinema</name>
    <dbReference type="NCBI Taxonomy" id="1571184"/>
    <lineage>
        <taxon>Bacteria</taxon>
        <taxon>Bacillati</taxon>
        <taxon>Bacillota</taxon>
        <taxon>Bacilli</taxon>
        <taxon>Bacillales</taxon>
        <taxon>Thermoactinomycetaceae</taxon>
        <taxon>Desmospora</taxon>
    </lineage>
</organism>
<evidence type="ECO:0000256" key="5">
    <source>
        <dbReference type="ARBA" id="ARBA00022840"/>
    </source>
</evidence>
<evidence type="ECO:0000256" key="1">
    <source>
        <dbReference type="ARBA" id="ARBA00005048"/>
    </source>
</evidence>
<evidence type="ECO:0000256" key="3">
    <source>
        <dbReference type="ARBA" id="ARBA00022695"/>
    </source>
</evidence>
<dbReference type="Gene3D" id="3.10.400.10">
    <property type="entry name" value="Sulfate adenylyltransferase"/>
    <property type="match status" value="1"/>
</dbReference>
<proteinExistence type="inferred from homology"/>
<dbReference type="InterPro" id="IPR020792">
    <property type="entry name" value="SO4_adenylyltransferase_pro"/>
</dbReference>
<reference evidence="11 12" key="1">
    <citation type="submission" date="2023-07" db="EMBL/GenBank/DDBJ databases">
        <title>Genomic Encyclopedia of Type Strains, Phase IV (KMG-IV): sequencing the most valuable type-strain genomes for metagenomic binning, comparative biology and taxonomic classification.</title>
        <authorList>
            <person name="Goeker M."/>
        </authorList>
    </citation>
    <scope>NUCLEOTIDE SEQUENCE [LARGE SCALE GENOMIC DNA]</scope>
    <source>
        <strain evidence="11 12">DSM 45903</strain>
    </source>
</reference>